<comment type="similarity">
    <text evidence="6">Belongs to the exbB/tolQ family.</text>
</comment>
<evidence type="ECO:0000256" key="6">
    <source>
        <dbReference type="RuleBase" id="RU004057"/>
    </source>
</evidence>
<evidence type="ECO:0000256" key="8">
    <source>
        <dbReference type="SAM" id="Phobius"/>
    </source>
</evidence>
<keyword evidence="5 8" id="KW-0472">Membrane</keyword>
<reference evidence="10 11" key="1">
    <citation type="submission" date="2019-02" db="EMBL/GenBank/DDBJ databases">
        <title>Deep-cultivation of Planctomycetes and their phenomic and genomic characterization uncovers novel biology.</title>
        <authorList>
            <person name="Wiegand S."/>
            <person name="Jogler M."/>
            <person name="Boedeker C."/>
            <person name="Pinto D."/>
            <person name="Vollmers J."/>
            <person name="Rivas-Marin E."/>
            <person name="Kohn T."/>
            <person name="Peeters S.H."/>
            <person name="Heuer A."/>
            <person name="Rast P."/>
            <person name="Oberbeckmann S."/>
            <person name="Bunk B."/>
            <person name="Jeske O."/>
            <person name="Meyerdierks A."/>
            <person name="Storesund J.E."/>
            <person name="Kallscheuer N."/>
            <person name="Luecker S."/>
            <person name="Lage O.M."/>
            <person name="Pohl T."/>
            <person name="Merkel B.J."/>
            <person name="Hornburger P."/>
            <person name="Mueller R.-W."/>
            <person name="Bruemmer F."/>
            <person name="Labrenz M."/>
            <person name="Spormann A.M."/>
            <person name="Op den Camp H."/>
            <person name="Overmann J."/>
            <person name="Amann R."/>
            <person name="Jetten M.S.M."/>
            <person name="Mascher T."/>
            <person name="Medema M.H."/>
            <person name="Devos D.P."/>
            <person name="Kaster A.-K."/>
            <person name="Ovreas L."/>
            <person name="Rohde M."/>
            <person name="Galperin M.Y."/>
            <person name="Jogler C."/>
        </authorList>
    </citation>
    <scope>NUCLEOTIDE SEQUENCE [LARGE SCALE GENOMIC DNA]</scope>
    <source>
        <strain evidence="10 11">Pan161</strain>
    </source>
</reference>
<name>A0A517VKU3_9PLAN</name>
<keyword evidence="6" id="KW-0653">Protein transport</keyword>
<keyword evidence="3 8" id="KW-0812">Transmembrane</keyword>
<feature type="transmembrane region" description="Helical" evidence="8">
    <location>
        <begin position="103"/>
        <end position="124"/>
    </location>
</feature>
<dbReference type="GO" id="GO:0017038">
    <property type="term" value="P:protein import"/>
    <property type="evidence" value="ECO:0007669"/>
    <property type="project" value="TreeGrafter"/>
</dbReference>
<keyword evidence="4 8" id="KW-1133">Transmembrane helix</keyword>
<comment type="subcellular location">
    <subcellularLocation>
        <location evidence="1">Cell membrane</location>
        <topology evidence="1">Multi-pass membrane protein</topology>
    </subcellularLocation>
    <subcellularLocation>
        <location evidence="6">Membrane</location>
        <topology evidence="6">Multi-pass membrane protein</topology>
    </subcellularLocation>
</comment>
<evidence type="ECO:0000256" key="2">
    <source>
        <dbReference type="ARBA" id="ARBA00022475"/>
    </source>
</evidence>
<dbReference type="InterPro" id="IPR050790">
    <property type="entry name" value="ExbB/TolQ_transport"/>
</dbReference>
<accession>A0A517VKU3</accession>
<dbReference type="OrthoDB" id="9809716at2"/>
<evidence type="ECO:0000256" key="3">
    <source>
        <dbReference type="ARBA" id="ARBA00022692"/>
    </source>
</evidence>
<dbReference type="PANTHER" id="PTHR30625">
    <property type="entry name" value="PROTEIN TOLQ"/>
    <property type="match status" value="1"/>
</dbReference>
<sequence length="296" mass="31190">MMTGNSLERNQTSLAFRSLSILLLLGVVLTPFGLTANSWAFQDEAAPAAGEAPAASEAAPAAEPAAEAPAAGGNEAPAAAPAGNAAPATQESFLSWMIRASGFFGFILLLLSFLMVALIMANVLSIRRDNLMPPELIGAFEEKINNKDYQGAYELAKSDDSFAARVLAAGLSKLNQGYSEAVEGMQEVGEDENMAMEHKLSYLALIGAIAPMIGLMGTVYGMILSFQTIANSATSPKPSELADGISTALFTTLEGLTVAIPAMIFYSLLRNRVARFSLEVGMISESLMNRFSSSSK</sequence>
<keyword evidence="6" id="KW-0813">Transport</keyword>
<dbReference type="RefSeq" id="WP_145231537.1">
    <property type="nucleotide sequence ID" value="NZ_CP036343.1"/>
</dbReference>
<dbReference type="EMBL" id="CP036343">
    <property type="protein sequence ID" value="QDT93560.1"/>
    <property type="molecule type" value="Genomic_DNA"/>
</dbReference>
<evidence type="ECO:0000256" key="1">
    <source>
        <dbReference type="ARBA" id="ARBA00004651"/>
    </source>
</evidence>
<feature type="transmembrane region" description="Helical" evidence="8">
    <location>
        <begin position="21"/>
        <end position="41"/>
    </location>
</feature>
<evidence type="ECO:0000256" key="5">
    <source>
        <dbReference type="ARBA" id="ARBA00023136"/>
    </source>
</evidence>
<evidence type="ECO:0000313" key="10">
    <source>
        <dbReference type="EMBL" id="QDT93560.1"/>
    </source>
</evidence>
<protein>
    <submittedName>
        <fullName evidence="10">Biopolymer transport protein ExbB</fullName>
    </submittedName>
</protein>
<keyword evidence="2" id="KW-1003">Cell membrane</keyword>
<organism evidence="10 11">
    <name type="scientific">Gimesia algae</name>
    <dbReference type="NCBI Taxonomy" id="2527971"/>
    <lineage>
        <taxon>Bacteria</taxon>
        <taxon>Pseudomonadati</taxon>
        <taxon>Planctomycetota</taxon>
        <taxon>Planctomycetia</taxon>
        <taxon>Planctomycetales</taxon>
        <taxon>Planctomycetaceae</taxon>
        <taxon>Gimesia</taxon>
    </lineage>
</organism>
<dbReference type="AlphaFoldDB" id="A0A517VKU3"/>
<evidence type="ECO:0000259" key="9">
    <source>
        <dbReference type="Pfam" id="PF01618"/>
    </source>
</evidence>
<evidence type="ECO:0000313" key="11">
    <source>
        <dbReference type="Proteomes" id="UP000316855"/>
    </source>
</evidence>
<dbReference type="PANTHER" id="PTHR30625:SF17">
    <property type="entry name" value="TOLQ-RELATED"/>
    <property type="match status" value="1"/>
</dbReference>
<keyword evidence="11" id="KW-1185">Reference proteome</keyword>
<evidence type="ECO:0000256" key="7">
    <source>
        <dbReference type="SAM" id="MobiDB-lite"/>
    </source>
</evidence>
<proteinExistence type="inferred from homology"/>
<gene>
    <name evidence="10" type="primary">exbB_3</name>
    <name evidence="10" type="ORF">Pan161_52400</name>
</gene>
<dbReference type="Proteomes" id="UP000316855">
    <property type="component" value="Chromosome"/>
</dbReference>
<feature type="domain" description="MotA/TolQ/ExbB proton channel" evidence="9">
    <location>
        <begin position="161"/>
        <end position="279"/>
    </location>
</feature>
<dbReference type="Pfam" id="PF01618">
    <property type="entry name" value="MotA_ExbB"/>
    <property type="match status" value="1"/>
</dbReference>
<feature type="transmembrane region" description="Helical" evidence="8">
    <location>
        <begin position="244"/>
        <end position="269"/>
    </location>
</feature>
<dbReference type="KEGG" id="gax:Pan161_52400"/>
<dbReference type="InterPro" id="IPR002898">
    <property type="entry name" value="MotA_ExbB_proton_chnl"/>
</dbReference>
<evidence type="ECO:0000256" key="4">
    <source>
        <dbReference type="ARBA" id="ARBA00022989"/>
    </source>
</evidence>
<dbReference type="GO" id="GO:0005886">
    <property type="term" value="C:plasma membrane"/>
    <property type="evidence" value="ECO:0007669"/>
    <property type="project" value="UniProtKB-SubCell"/>
</dbReference>
<feature type="transmembrane region" description="Helical" evidence="8">
    <location>
        <begin position="202"/>
        <end position="224"/>
    </location>
</feature>
<feature type="region of interest" description="Disordered" evidence="7">
    <location>
        <begin position="52"/>
        <end position="83"/>
    </location>
</feature>